<keyword evidence="4" id="KW-0689">Ribosomal protein</keyword>
<dbReference type="CDD" id="cd04301">
    <property type="entry name" value="NAT_SF"/>
    <property type="match status" value="1"/>
</dbReference>
<sequence>MAHIQLDLDGYTDLPEGKVATVVTHLEMLEKPALKPIERPDLTLERAGKIDCTEYRALFKRVGEPWLWFGRLVMNDAELEATLSKPTNEFYWAVKDGEPVGMLELDVAKEDEVTLSYFGLVPEAVGDGAGRWLMNHAISKAFSRPEVKRFWLHTCTGDSPQALQFYLRSGFKPFKRSIEVADDPRLNEILDRSCAPHIPFLP</sequence>
<evidence type="ECO:0000259" key="3">
    <source>
        <dbReference type="PROSITE" id="PS51186"/>
    </source>
</evidence>
<evidence type="ECO:0000256" key="1">
    <source>
        <dbReference type="ARBA" id="ARBA00022679"/>
    </source>
</evidence>
<dbReference type="InterPro" id="IPR016181">
    <property type="entry name" value="Acyl_CoA_acyltransferase"/>
</dbReference>
<proteinExistence type="predicted"/>
<dbReference type="InterPro" id="IPR000182">
    <property type="entry name" value="GNAT_dom"/>
</dbReference>
<dbReference type="PANTHER" id="PTHR43800:SF1">
    <property type="entry name" value="PEPTIDYL-LYSINE N-ACETYLTRANSFERASE YJAB"/>
    <property type="match status" value="1"/>
</dbReference>
<dbReference type="GO" id="GO:0005840">
    <property type="term" value="C:ribosome"/>
    <property type="evidence" value="ECO:0007669"/>
    <property type="project" value="UniProtKB-KW"/>
</dbReference>
<organism evidence="4 5">
    <name type="scientific">Pseudovibrio ascidiaceicola</name>
    <dbReference type="NCBI Taxonomy" id="285279"/>
    <lineage>
        <taxon>Bacteria</taxon>
        <taxon>Pseudomonadati</taxon>
        <taxon>Pseudomonadota</taxon>
        <taxon>Alphaproteobacteria</taxon>
        <taxon>Hyphomicrobiales</taxon>
        <taxon>Stappiaceae</taxon>
        <taxon>Pseudovibrio</taxon>
    </lineage>
</organism>
<keyword evidence="1" id="KW-0808">Transferase</keyword>
<reference evidence="4 5" key="1">
    <citation type="submission" date="2016-10" db="EMBL/GenBank/DDBJ databases">
        <authorList>
            <person name="Varghese N."/>
            <person name="Submissions S."/>
        </authorList>
    </citation>
    <scope>NUCLEOTIDE SEQUENCE [LARGE SCALE GENOMIC DNA]</scope>
    <source>
        <strain evidence="4 5">DSM 16392</strain>
    </source>
</reference>
<evidence type="ECO:0000313" key="5">
    <source>
        <dbReference type="Proteomes" id="UP000199598"/>
    </source>
</evidence>
<dbReference type="RefSeq" id="WP_093518309.1">
    <property type="nucleotide sequence ID" value="NZ_FOSK01000003.1"/>
</dbReference>
<dbReference type="Proteomes" id="UP000199598">
    <property type="component" value="Unassembled WGS sequence"/>
</dbReference>
<name>A0A1I3Y0H7_9HYPH</name>
<keyword evidence="4" id="KW-0687">Ribonucleoprotein</keyword>
<keyword evidence="5" id="KW-1185">Reference proteome</keyword>
<accession>A0A1I3Y0H7</accession>
<keyword evidence="2" id="KW-0012">Acyltransferase</keyword>
<protein>
    <submittedName>
        <fullName evidence="4">Ribosomal protein S18 acetylase RimI</fullName>
    </submittedName>
</protein>
<feature type="domain" description="N-acetyltransferase" evidence="3">
    <location>
        <begin position="42"/>
        <end position="193"/>
    </location>
</feature>
<dbReference type="EMBL" id="FOSK01000003">
    <property type="protein sequence ID" value="SFK25263.1"/>
    <property type="molecule type" value="Genomic_DNA"/>
</dbReference>
<dbReference type="PANTHER" id="PTHR43800">
    <property type="entry name" value="PEPTIDYL-LYSINE N-ACETYLTRANSFERASE YJAB"/>
    <property type="match status" value="1"/>
</dbReference>
<dbReference type="Pfam" id="PF00583">
    <property type="entry name" value="Acetyltransf_1"/>
    <property type="match status" value="1"/>
</dbReference>
<dbReference type="SUPFAM" id="SSF55729">
    <property type="entry name" value="Acyl-CoA N-acyltransferases (Nat)"/>
    <property type="match status" value="1"/>
</dbReference>
<dbReference type="Gene3D" id="3.40.630.30">
    <property type="match status" value="1"/>
</dbReference>
<dbReference type="PROSITE" id="PS51186">
    <property type="entry name" value="GNAT"/>
    <property type="match status" value="1"/>
</dbReference>
<evidence type="ECO:0000313" key="4">
    <source>
        <dbReference type="EMBL" id="SFK25263.1"/>
    </source>
</evidence>
<gene>
    <name evidence="4" type="ORF">SAMN04488518_103265</name>
</gene>
<evidence type="ECO:0000256" key="2">
    <source>
        <dbReference type="ARBA" id="ARBA00023315"/>
    </source>
</evidence>
<comment type="caution">
    <text evidence="4">The sequence shown here is derived from an EMBL/GenBank/DDBJ whole genome shotgun (WGS) entry which is preliminary data.</text>
</comment>